<feature type="non-terminal residue" evidence="1">
    <location>
        <position position="1"/>
    </location>
</feature>
<evidence type="ECO:0000313" key="1">
    <source>
        <dbReference type="EMBL" id="CAG7827500.1"/>
    </source>
</evidence>
<evidence type="ECO:0000313" key="2">
    <source>
        <dbReference type="Proteomes" id="UP000708208"/>
    </source>
</evidence>
<comment type="caution">
    <text evidence="1">The sequence shown here is derived from an EMBL/GenBank/DDBJ whole genome shotgun (WGS) entry which is preliminary data.</text>
</comment>
<reference evidence="1" key="1">
    <citation type="submission" date="2021-06" db="EMBL/GenBank/DDBJ databases">
        <authorList>
            <person name="Hodson N. C."/>
            <person name="Mongue J. A."/>
            <person name="Jaron S. K."/>
        </authorList>
    </citation>
    <scope>NUCLEOTIDE SEQUENCE</scope>
</reference>
<gene>
    <name evidence="1" type="ORF">AFUS01_LOCUS37486</name>
</gene>
<dbReference type="EMBL" id="CAJVCH010543786">
    <property type="protein sequence ID" value="CAG7827500.1"/>
    <property type="molecule type" value="Genomic_DNA"/>
</dbReference>
<protein>
    <submittedName>
        <fullName evidence="1">Uncharacterized protein</fullName>
    </submittedName>
</protein>
<dbReference type="Proteomes" id="UP000708208">
    <property type="component" value="Unassembled WGS sequence"/>
</dbReference>
<proteinExistence type="predicted"/>
<accession>A0A8J2L908</accession>
<organism evidence="1 2">
    <name type="scientific">Allacma fusca</name>
    <dbReference type="NCBI Taxonomy" id="39272"/>
    <lineage>
        <taxon>Eukaryota</taxon>
        <taxon>Metazoa</taxon>
        <taxon>Ecdysozoa</taxon>
        <taxon>Arthropoda</taxon>
        <taxon>Hexapoda</taxon>
        <taxon>Collembola</taxon>
        <taxon>Symphypleona</taxon>
        <taxon>Sminthuridae</taxon>
        <taxon>Allacma</taxon>
    </lineage>
</organism>
<sequence length="80" mass="8389">VLALILGISTVSYVTDNESEGDMVPGSDIYGSDAPIGTTDLPMSCSGMMHVTISDLVLSFQKTASRLSESLSPPRIVSLL</sequence>
<dbReference type="AlphaFoldDB" id="A0A8J2L908"/>
<name>A0A8J2L908_9HEXA</name>
<keyword evidence="2" id="KW-1185">Reference proteome</keyword>